<keyword evidence="1" id="KW-0472">Membrane</keyword>
<name>A0A518FV11_9PLAN</name>
<evidence type="ECO:0000313" key="2">
    <source>
        <dbReference type="EMBL" id="QDV20168.1"/>
    </source>
</evidence>
<organism evidence="2 3">
    <name type="scientific">Gimesia panareensis</name>
    <dbReference type="NCBI Taxonomy" id="2527978"/>
    <lineage>
        <taxon>Bacteria</taxon>
        <taxon>Pseudomonadati</taxon>
        <taxon>Planctomycetota</taxon>
        <taxon>Planctomycetia</taxon>
        <taxon>Planctomycetales</taxon>
        <taxon>Planctomycetaceae</taxon>
        <taxon>Gimesia</taxon>
    </lineage>
</organism>
<keyword evidence="1" id="KW-0812">Transmembrane</keyword>
<dbReference type="OrthoDB" id="289863at2"/>
<accession>A0A518FV11</accession>
<gene>
    <name evidence="2" type="ORF">Pan153_48400</name>
</gene>
<feature type="transmembrane region" description="Helical" evidence="1">
    <location>
        <begin position="12"/>
        <end position="35"/>
    </location>
</feature>
<evidence type="ECO:0000256" key="1">
    <source>
        <dbReference type="SAM" id="Phobius"/>
    </source>
</evidence>
<keyword evidence="1" id="KW-1133">Transmembrane helix</keyword>
<dbReference type="Proteomes" id="UP000320839">
    <property type="component" value="Chromosome"/>
</dbReference>
<sequence>MRADSRRKFPNLILKVIGLSLIPVVAMSAVLLWLVSLPRESDFHFDLGQGRALDIYCEGEFFYEPPGYVSYQITENGKVVVPERDFCGIGSQRVPSGRLEVLSTRDGETIAFRRNFNVMIMHDFKTNRSWPDENGQVKWDDFLLAIELLQRFKAEGQDLYSDLIDRYLNIYLSSPNEKLNVNQVWNAQGDQAELQVRVSDRHGGKAQLLLPREKITVPLSEEFDWHSGWGAGWLSNHHFGVWVTGAGVHVWDFSDDGMGKELPGPLDAELVEEVKSFPAHRFESQRFSL</sequence>
<dbReference type="RefSeq" id="WP_145458185.1">
    <property type="nucleotide sequence ID" value="NZ_CP036317.1"/>
</dbReference>
<evidence type="ECO:0000313" key="3">
    <source>
        <dbReference type="Proteomes" id="UP000320839"/>
    </source>
</evidence>
<dbReference type="AlphaFoldDB" id="A0A518FV11"/>
<proteinExistence type="predicted"/>
<protein>
    <submittedName>
        <fullName evidence="2">Uncharacterized protein</fullName>
    </submittedName>
</protein>
<dbReference type="EMBL" id="CP036317">
    <property type="protein sequence ID" value="QDV20168.1"/>
    <property type="molecule type" value="Genomic_DNA"/>
</dbReference>
<reference evidence="2 3" key="1">
    <citation type="submission" date="2019-02" db="EMBL/GenBank/DDBJ databases">
        <title>Deep-cultivation of Planctomycetes and their phenomic and genomic characterization uncovers novel biology.</title>
        <authorList>
            <person name="Wiegand S."/>
            <person name="Jogler M."/>
            <person name="Boedeker C."/>
            <person name="Pinto D."/>
            <person name="Vollmers J."/>
            <person name="Rivas-Marin E."/>
            <person name="Kohn T."/>
            <person name="Peeters S.H."/>
            <person name="Heuer A."/>
            <person name="Rast P."/>
            <person name="Oberbeckmann S."/>
            <person name="Bunk B."/>
            <person name="Jeske O."/>
            <person name="Meyerdierks A."/>
            <person name="Storesund J.E."/>
            <person name="Kallscheuer N."/>
            <person name="Luecker S."/>
            <person name="Lage O.M."/>
            <person name="Pohl T."/>
            <person name="Merkel B.J."/>
            <person name="Hornburger P."/>
            <person name="Mueller R.-W."/>
            <person name="Bruemmer F."/>
            <person name="Labrenz M."/>
            <person name="Spormann A.M."/>
            <person name="Op den Camp H."/>
            <person name="Overmann J."/>
            <person name="Amann R."/>
            <person name="Jetten M.S.M."/>
            <person name="Mascher T."/>
            <person name="Medema M.H."/>
            <person name="Devos D.P."/>
            <person name="Kaster A.-K."/>
            <person name="Ovreas L."/>
            <person name="Rohde M."/>
            <person name="Galperin M.Y."/>
            <person name="Jogler C."/>
        </authorList>
    </citation>
    <scope>NUCLEOTIDE SEQUENCE [LARGE SCALE GENOMIC DNA]</scope>
    <source>
        <strain evidence="2 3">Pan153</strain>
    </source>
</reference>